<name>A0A7W7EVS1_9SPHN</name>
<evidence type="ECO:0008006" key="3">
    <source>
        <dbReference type="Google" id="ProtNLM"/>
    </source>
</evidence>
<proteinExistence type="predicted"/>
<accession>A0A7W7EVS1</accession>
<protein>
    <recommendedName>
        <fullName evidence="3">PD-(D/E)XK nuclease superfamily protein</fullName>
    </recommendedName>
</protein>
<gene>
    <name evidence="1" type="ORF">GGR37_004072</name>
</gene>
<reference evidence="1 2" key="1">
    <citation type="submission" date="2020-08" db="EMBL/GenBank/DDBJ databases">
        <title>Genomic Encyclopedia of Type Strains, Phase IV (KMG-IV): sequencing the most valuable type-strain genomes for metagenomic binning, comparative biology and taxonomic classification.</title>
        <authorList>
            <person name="Goeker M."/>
        </authorList>
    </citation>
    <scope>NUCLEOTIDE SEQUENCE [LARGE SCALE GENOMIC DNA]</scope>
    <source>
        <strain evidence="1 2">DSM 17507</strain>
    </source>
</reference>
<evidence type="ECO:0000313" key="1">
    <source>
        <dbReference type="EMBL" id="MBB4615768.1"/>
    </source>
</evidence>
<organism evidence="1 2">
    <name type="scientific">Novosphingobium taihuense</name>
    <dbReference type="NCBI Taxonomy" id="260085"/>
    <lineage>
        <taxon>Bacteria</taxon>
        <taxon>Pseudomonadati</taxon>
        <taxon>Pseudomonadota</taxon>
        <taxon>Alphaproteobacteria</taxon>
        <taxon>Sphingomonadales</taxon>
        <taxon>Sphingomonadaceae</taxon>
        <taxon>Novosphingobium</taxon>
    </lineage>
</organism>
<evidence type="ECO:0000313" key="2">
    <source>
        <dbReference type="Proteomes" id="UP000538566"/>
    </source>
</evidence>
<sequence length="256" mass="28870">MSDWRALPAGNLPKYDSGLLRRFHSEIGDPTAVVLNKALNRSYKAPVYSSVAIQQLFCLNLEGHCFGEAPHAWAKFHEPQITKGLAYYLDAGTTDLTRARALAFYRAACRCANGSFRELTEADIADVEIVPEERTSTERAKRGTKRVARGRIDVLVHFELEDGGSTGVALEAKFDHSLTAGQLKKYSCYLEGTRKWTLEESPLLLVGRGAPEISDCKHWGATTWWKLMLEFEREMASVDDAEFRQFRRTIWETAYG</sequence>
<dbReference type="RefSeq" id="WP_144907953.1">
    <property type="nucleotide sequence ID" value="NZ_JACHOA010000012.1"/>
</dbReference>
<dbReference type="OrthoDB" id="7596955at2"/>
<dbReference type="AlphaFoldDB" id="A0A7W7EVS1"/>
<comment type="caution">
    <text evidence="1">The sequence shown here is derived from an EMBL/GenBank/DDBJ whole genome shotgun (WGS) entry which is preliminary data.</text>
</comment>
<keyword evidence="2" id="KW-1185">Reference proteome</keyword>
<dbReference type="EMBL" id="JACHOA010000012">
    <property type="protein sequence ID" value="MBB4615768.1"/>
    <property type="molecule type" value="Genomic_DNA"/>
</dbReference>
<dbReference type="Proteomes" id="UP000538566">
    <property type="component" value="Unassembled WGS sequence"/>
</dbReference>